<dbReference type="Gene3D" id="2.60.40.1260">
    <property type="entry name" value="Lamin Tail domain"/>
    <property type="match status" value="1"/>
</dbReference>
<dbReference type="Pfam" id="PF00932">
    <property type="entry name" value="LTD"/>
    <property type="match status" value="1"/>
</dbReference>
<feature type="domain" description="LTD" evidence="2">
    <location>
        <begin position="29"/>
        <end position="158"/>
    </location>
</feature>
<reference evidence="3 4" key="1">
    <citation type="submission" date="2023-06" db="EMBL/GenBank/DDBJ databases">
        <authorList>
            <person name="Oyuntsetseg B."/>
            <person name="Kim S.B."/>
        </authorList>
    </citation>
    <scope>NUCLEOTIDE SEQUENCE [LARGE SCALE GENOMIC DNA]</scope>
    <source>
        <strain evidence="3 4">4-36</strain>
    </source>
</reference>
<organism evidence="3 4">
    <name type="scientific">Amycolatopsis mongoliensis</name>
    <dbReference type="NCBI Taxonomy" id="715475"/>
    <lineage>
        <taxon>Bacteria</taxon>
        <taxon>Bacillati</taxon>
        <taxon>Actinomycetota</taxon>
        <taxon>Actinomycetes</taxon>
        <taxon>Pseudonocardiales</taxon>
        <taxon>Pseudonocardiaceae</taxon>
        <taxon>Amycolatopsis</taxon>
    </lineage>
</organism>
<keyword evidence="4" id="KW-1185">Reference proteome</keyword>
<proteinExistence type="predicted"/>
<dbReference type="RefSeq" id="WP_285997320.1">
    <property type="nucleotide sequence ID" value="NZ_CP127295.1"/>
</dbReference>
<keyword evidence="1" id="KW-0732">Signal</keyword>
<feature type="chain" id="PRO_5040772797" evidence="1">
    <location>
        <begin position="26"/>
        <end position="210"/>
    </location>
</feature>
<dbReference type="EMBL" id="CP127295">
    <property type="protein sequence ID" value="WIY00859.1"/>
    <property type="molecule type" value="Genomic_DNA"/>
</dbReference>
<dbReference type="PROSITE" id="PS51841">
    <property type="entry name" value="LTD"/>
    <property type="match status" value="1"/>
</dbReference>
<evidence type="ECO:0000259" key="2">
    <source>
        <dbReference type="PROSITE" id="PS51841"/>
    </source>
</evidence>
<dbReference type="AlphaFoldDB" id="A0A9Y2JPZ0"/>
<gene>
    <name evidence="3" type="ORF">QRX60_43545</name>
</gene>
<protein>
    <submittedName>
        <fullName evidence="3">Lamin tail domain-containing protein</fullName>
    </submittedName>
</protein>
<name>A0A9Y2JPZ0_9PSEU</name>
<evidence type="ECO:0000256" key="1">
    <source>
        <dbReference type="SAM" id="SignalP"/>
    </source>
</evidence>
<dbReference type="Proteomes" id="UP001239397">
    <property type="component" value="Chromosome"/>
</dbReference>
<evidence type="ECO:0000313" key="3">
    <source>
        <dbReference type="EMBL" id="WIY00859.1"/>
    </source>
</evidence>
<accession>A0A9Y2JPZ0</accession>
<dbReference type="InterPro" id="IPR001322">
    <property type="entry name" value="Lamin_tail_dom"/>
</dbReference>
<sequence>MRRLLGGSAILAVLAGTLAGGVATAAAEPSTEAQPLVSSSVVINELSTRGPNGATDEFIEIRNVSNRAQDLTGYTIRVYGPSNNVIDTIALPAGMVLQPKGNPGQFVVLTGQNFSGTISDQTNVVPFFLAGPEGIPANGGVAVFSQTGTKVDGVAFNAAASTPREGQAALPETAATEQLAAASARDILSTDTDNNRVDFSLHQRTPGMEN</sequence>
<dbReference type="SUPFAM" id="SSF74853">
    <property type="entry name" value="Lamin A/C globular tail domain"/>
    <property type="match status" value="1"/>
</dbReference>
<evidence type="ECO:0000313" key="4">
    <source>
        <dbReference type="Proteomes" id="UP001239397"/>
    </source>
</evidence>
<dbReference type="KEGG" id="amog:QRX60_43545"/>
<feature type="signal peptide" evidence="1">
    <location>
        <begin position="1"/>
        <end position="25"/>
    </location>
</feature>
<dbReference type="InterPro" id="IPR036415">
    <property type="entry name" value="Lamin_tail_dom_sf"/>
</dbReference>